<organism evidence="1 2">
    <name type="scientific">Rotaria magnacalcarata</name>
    <dbReference type="NCBI Taxonomy" id="392030"/>
    <lineage>
        <taxon>Eukaryota</taxon>
        <taxon>Metazoa</taxon>
        <taxon>Spiralia</taxon>
        <taxon>Gnathifera</taxon>
        <taxon>Rotifera</taxon>
        <taxon>Eurotatoria</taxon>
        <taxon>Bdelloidea</taxon>
        <taxon>Philodinida</taxon>
        <taxon>Philodinidae</taxon>
        <taxon>Rotaria</taxon>
    </lineage>
</organism>
<name>A0A8S3AGI3_9BILA</name>
<dbReference type="AlphaFoldDB" id="A0A8S3AGI3"/>
<evidence type="ECO:0000313" key="1">
    <source>
        <dbReference type="EMBL" id="CAF4732803.1"/>
    </source>
</evidence>
<feature type="non-terminal residue" evidence="1">
    <location>
        <position position="1"/>
    </location>
</feature>
<proteinExistence type="predicted"/>
<comment type="caution">
    <text evidence="1">The sequence shown here is derived from an EMBL/GenBank/DDBJ whole genome shotgun (WGS) entry which is preliminary data.</text>
</comment>
<sequence length="40" mass="4474">FHLLQIPVILDLEATDELPSNQQLSSQVTAIKYMSTLTTN</sequence>
<gene>
    <name evidence="1" type="ORF">SMN809_LOCUS44343</name>
</gene>
<accession>A0A8S3AGI3</accession>
<evidence type="ECO:0000313" key="2">
    <source>
        <dbReference type="Proteomes" id="UP000676336"/>
    </source>
</evidence>
<dbReference type="Proteomes" id="UP000676336">
    <property type="component" value="Unassembled WGS sequence"/>
</dbReference>
<dbReference type="EMBL" id="CAJOBI010132794">
    <property type="protein sequence ID" value="CAF4732803.1"/>
    <property type="molecule type" value="Genomic_DNA"/>
</dbReference>
<reference evidence="1" key="1">
    <citation type="submission" date="2021-02" db="EMBL/GenBank/DDBJ databases">
        <authorList>
            <person name="Nowell W R."/>
        </authorList>
    </citation>
    <scope>NUCLEOTIDE SEQUENCE</scope>
</reference>
<protein>
    <submittedName>
        <fullName evidence="1">Uncharacterized protein</fullName>
    </submittedName>
</protein>